<dbReference type="OrthoDB" id="9801228at2"/>
<dbReference type="PROSITE" id="PS01152">
    <property type="entry name" value="HESB"/>
    <property type="match status" value="1"/>
</dbReference>
<dbReference type="InterPro" id="IPR035903">
    <property type="entry name" value="HesB-like_dom_sf"/>
</dbReference>
<dbReference type="Gene3D" id="2.60.300.12">
    <property type="entry name" value="HesB-like domain"/>
    <property type="match status" value="1"/>
</dbReference>
<reference evidence="2 3" key="1">
    <citation type="submission" date="2019-05" db="EMBL/GenBank/DDBJ databases">
        <title>Verrucobacter flavum gen. nov., sp. nov. a new member of the family Verrucomicrobiaceae.</title>
        <authorList>
            <person name="Szuroczki S."/>
            <person name="Abbaszade G."/>
            <person name="Szabo A."/>
            <person name="Felfoldi T."/>
            <person name="Schumann P."/>
            <person name="Boka K."/>
            <person name="Keki Z."/>
            <person name="Toumi M."/>
            <person name="Toth E."/>
        </authorList>
    </citation>
    <scope>NUCLEOTIDE SEQUENCE [LARGE SCALE GENOMIC DNA]</scope>
    <source>
        <strain evidence="2 3">MG-N-17</strain>
    </source>
</reference>
<dbReference type="InterPro" id="IPR017870">
    <property type="entry name" value="FeS_cluster_insertion_CS"/>
</dbReference>
<dbReference type="RefSeq" id="WP_138086353.1">
    <property type="nucleotide sequence ID" value="NZ_VAUV01000007.1"/>
</dbReference>
<dbReference type="PANTHER" id="PTHR43011">
    <property type="entry name" value="IRON-SULFUR CLUSTER ASSEMBLY 2 HOMOLOG, MITOCHONDRIAL"/>
    <property type="match status" value="1"/>
</dbReference>
<evidence type="ECO:0000313" key="3">
    <source>
        <dbReference type="Proteomes" id="UP000306196"/>
    </source>
</evidence>
<dbReference type="NCBIfam" id="TIGR00049">
    <property type="entry name" value="iron-sulfur cluster assembly accessory protein"/>
    <property type="match status" value="1"/>
</dbReference>
<evidence type="ECO:0000313" key="2">
    <source>
        <dbReference type="EMBL" id="TLD70883.1"/>
    </source>
</evidence>
<feature type="domain" description="Core" evidence="1">
    <location>
        <begin position="2"/>
        <end position="102"/>
    </location>
</feature>
<dbReference type="GO" id="GO:0016226">
    <property type="term" value="P:iron-sulfur cluster assembly"/>
    <property type="evidence" value="ECO:0007669"/>
    <property type="project" value="InterPro"/>
</dbReference>
<evidence type="ECO:0000259" key="1">
    <source>
        <dbReference type="Pfam" id="PF01521"/>
    </source>
</evidence>
<accession>A0A5R8KF04</accession>
<protein>
    <submittedName>
        <fullName evidence="2">Iron-sulfur cluster assembly accessory protein</fullName>
    </submittedName>
</protein>
<dbReference type="EMBL" id="VAUV01000007">
    <property type="protein sequence ID" value="TLD70883.1"/>
    <property type="molecule type" value="Genomic_DNA"/>
</dbReference>
<keyword evidence="3" id="KW-1185">Reference proteome</keyword>
<dbReference type="GO" id="GO:0051537">
    <property type="term" value="F:2 iron, 2 sulfur cluster binding"/>
    <property type="evidence" value="ECO:0007669"/>
    <property type="project" value="TreeGrafter"/>
</dbReference>
<dbReference type="GO" id="GO:0005506">
    <property type="term" value="F:iron ion binding"/>
    <property type="evidence" value="ECO:0007669"/>
    <property type="project" value="TreeGrafter"/>
</dbReference>
<dbReference type="GO" id="GO:0051539">
    <property type="term" value="F:4 iron, 4 sulfur cluster binding"/>
    <property type="evidence" value="ECO:0007669"/>
    <property type="project" value="TreeGrafter"/>
</dbReference>
<dbReference type="AlphaFoldDB" id="A0A5R8KF04"/>
<name>A0A5R8KF04_9BACT</name>
<organism evidence="2 3">
    <name type="scientific">Phragmitibacter flavus</name>
    <dbReference type="NCBI Taxonomy" id="2576071"/>
    <lineage>
        <taxon>Bacteria</taxon>
        <taxon>Pseudomonadati</taxon>
        <taxon>Verrucomicrobiota</taxon>
        <taxon>Verrucomicrobiia</taxon>
        <taxon>Verrucomicrobiales</taxon>
        <taxon>Verrucomicrobiaceae</taxon>
        <taxon>Phragmitibacter</taxon>
    </lineage>
</organism>
<comment type="caution">
    <text evidence="2">The sequence shown here is derived from an EMBL/GenBank/DDBJ whole genome shotgun (WGS) entry which is preliminary data.</text>
</comment>
<sequence>MITATANAVKHLRGLLEDHSTVDGQGLRLMVKKGGCAGMEYVMKLDSPVEGDCVFEQEGVNILVDADSLTYLNGVNIDYEDSLSDSGFKVNNPNAARSCGCGSSFDPGGL</sequence>
<gene>
    <name evidence="2" type="ORF">FEM03_11295</name>
</gene>
<dbReference type="InterPro" id="IPR016092">
    <property type="entry name" value="ATAP"/>
</dbReference>
<dbReference type="SUPFAM" id="SSF89360">
    <property type="entry name" value="HesB-like domain"/>
    <property type="match status" value="1"/>
</dbReference>
<dbReference type="PANTHER" id="PTHR43011:SF1">
    <property type="entry name" value="IRON-SULFUR CLUSTER ASSEMBLY 2 HOMOLOG, MITOCHONDRIAL"/>
    <property type="match status" value="1"/>
</dbReference>
<dbReference type="Proteomes" id="UP000306196">
    <property type="component" value="Unassembled WGS sequence"/>
</dbReference>
<dbReference type="Pfam" id="PF01521">
    <property type="entry name" value="Fe-S_biosyn"/>
    <property type="match status" value="1"/>
</dbReference>
<dbReference type="InterPro" id="IPR000361">
    <property type="entry name" value="ATAP_core_dom"/>
</dbReference>
<proteinExistence type="predicted"/>